<dbReference type="PANTHER" id="PTHR13276:SF0">
    <property type="entry name" value="GUANINE NUCLEOTIDE EXCHANGE FACTOR MSS4"/>
    <property type="match status" value="1"/>
</dbReference>
<dbReference type="eggNOG" id="ENOG502SGHA">
    <property type="taxonomic scope" value="Eukaryota"/>
</dbReference>
<keyword evidence="3" id="KW-0653">Protein transport</keyword>
<gene>
    <name evidence="4" type="ORF">SPAPADRAFT_54194</name>
</gene>
<keyword evidence="5" id="KW-1185">Reference proteome</keyword>
<dbReference type="OMA" id="GPIGMVC"/>
<dbReference type="OrthoDB" id="30840at2759"/>
<evidence type="ECO:0000313" key="4">
    <source>
        <dbReference type="EMBL" id="EGW33942.1"/>
    </source>
</evidence>
<sequence length="146" mass="16585">MPLELSSEIDLEKLQSEDHNVILRCPFKQCNTRIIKYSPSFIQISVDNAPQTVKATKDELPTIERPTNFYQIDNVWDFDNIGVSRPSSISDDPIIGHDSTVKIDRLLICSECDKGPLGFAGIPTDKEHHHTNLKYFLSCNSTMYEV</sequence>
<dbReference type="InterPro" id="IPR011057">
    <property type="entry name" value="Mss4-like_sf"/>
</dbReference>
<dbReference type="InterPro" id="IPR011323">
    <property type="entry name" value="Mss4/transl-control_tumour"/>
</dbReference>
<dbReference type="STRING" id="619300.G3AJP1"/>
<organism evidence="5">
    <name type="scientific">Spathaspora passalidarum (strain NRRL Y-27907 / 11-Y1)</name>
    <dbReference type="NCBI Taxonomy" id="619300"/>
    <lineage>
        <taxon>Eukaryota</taxon>
        <taxon>Fungi</taxon>
        <taxon>Dikarya</taxon>
        <taxon>Ascomycota</taxon>
        <taxon>Saccharomycotina</taxon>
        <taxon>Pichiomycetes</taxon>
        <taxon>Debaryomycetaceae</taxon>
        <taxon>Spathaspora</taxon>
    </lineage>
</organism>
<accession>G3AJP1</accession>
<dbReference type="GO" id="GO:0005829">
    <property type="term" value="C:cytosol"/>
    <property type="evidence" value="ECO:0007669"/>
    <property type="project" value="TreeGrafter"/>
</dbReference>
<dbReference type="Pfam" id="PF04421">
    <property type="entry name" value="Mss4"/>
    <property type="match status" value="1"/>
</dbReference>
<evidence type="ECO:0000313" key="5">
    <source>
        <dbReference type="Proteomes" id="UP000000709"/>
    </source>
</evidence>
<name>G3AJP1_SPAPN</name>
<evidence type="ECO:0000256" key="1">
    <source>
        <dbReference type="ARBA" id="ARBA00022448"/>
    </source>
</evidence>
<dbReference type="HOGENOM" id="CLU_124782_1_0_1"/>
<reference evidence="4 5" key="1">
    <citation type="journal article" date="2011" name="Proc. Natl. Acad. Sci. U.S.A.">
        <title>Comparative genomics of xylose-fermenting fungi for enhanced biofuel production.</title>
        <authorList>
            <person name="Wohlbach D.J."/>
            <person name="Kuo A."/>
            <person name="Sato T.K."/>
            <person name="Potts K.M."/>
            <person name="Salamov A.A."/>
            <person name="LaButti K.M."/>
            <person name="Sun H."/>
            <person name="Clum A."/>
            <person name="Pangilinan J.L."/>
            <person name="Lindquist E.A."/>
            <person name="Lucas S."/>
            <person name="Lapidus A."/>
            <person name="Jin M."/>
            <person name="Gunawan C."/>
            <person name="Balan V."/>
            <person name="Dale B.E."/>
            <person name="Jeffries T.W."/>
            <person name="Zinkel R."/>
            <person name="Barry K.W."/>
            <person name="Grigoriev I.V."/>
            <person name="Gasch A.P."/>
        </authorList>
    </citation>
    <scope>NUCLEOTIDE SEQUENCE [LARGE SCALE GENOMIC DNA]</scope>
    <source>
        <strain evidence="5">NRRL Y-27907 / 11-Y1</strain>
    </source>
</reference>
<dbReference type="Proteomes" id="UP000000709">
    <property type="component" value="Unassembled WGS sequence"/>
</dbReference>
<evidence type="ECO:0008006" key="6">
    <source>
        <dbReference type="Google" id="ProtNLM"/>
    </source>
</evidence>
<dbReference type="PANTHER" id="PTHR13276">
    <property type="entry name" value="GUANINE NUCLEOTIDE EXCHANGE FACTOR MSS4"/>
    <property type="match status" value="1"/>
</dbReference>
<dbReference type="InterPro" id="IPR007515">
    <property type="entry name" value="Mss4"/>
</dbReference>
<dbReference type="Gene3D" id="2.170.150.10">
    <property type="entry name" value="Metal Binding Protein, Guanine Nucleotide Exchange Factor, Chain A"/>
    <property type="match status" value="1"/>
</dbReference>
<proteinExistence type="predicted"/>
<keyword evidence="2" id="KW-0344">Guanine-nucleotide releasing factor</keyword>
<dbReference type="GeneID" id="18871844"/>
<dbReference type="EMBL" id="GL996500">
    <property type="protein sequence ID" value="EGW33942.1"/>
    <property type="molecule type" value="Genomic_DNA"/>
</dbReference>
<keyword evidence="1" id="KW-0813">Transport</keyword>
<protein>
    <recommendedName>
        <fullName evidence="6">Mss4-like protein</fullName>
    </recommendedName>
</protein>
<dbReference type="InParanoid" id="G3AJP1"/>
<dbReference type="GO" id="GO:0005085">
    <property type="term" value="F:guanyl-nucleotide exchange factor activity"/>
    <property type="evidence" value="ECO:0007669"/>
    <property type="project" value="UniProtKB-KW"/>
</dbReference>
<dbReference type="GO" id="GO:0006892">
    <property type="term" value="P:post-Golgi vesicle-mediated transport"/>
    <property type="evidence" value="ECO:0007669"/>
    <property type="project" value="TreeGrafter"/>
</dbReference>
<dbReference type="GO" id="GO:0016020">
    <property type="term" value="C:membrane"/>
    <property type="evidence" value="ECO:0007669"/>
    <property type="project" value="TreeGrafter"/>
</dbReference>
<evidence type="ECO:0000256" key="3">
    <source>
        <dbReference type="ARBA" id="ARBA00022927"/>
    </source>
</evidence>
<dbReference type="KEGG" id="spaa:SPAPADRAFT_54194"/>
<dbReference type="AlphaFoldDB" id="G3AJP1"/>
<dbReference type="GO" id="GO:0008270">
    <property type="term" value="F:zinc ion binding"/>
    <property type="evidence" value="ECO:0007669"/>
    <property type="project" value="TreeGrafter"/>
</dbReference>
<dbReference type="FunCoup" id="G3AJP1">
    <property type="interactions" value="56"/>
</dbReference>
<dbReference type="SUPFAM" id="SSF51316">
    <property type="entry name" value="Mss4-like"/>
    <property type="match status" value="1"/>
</dbReference>
<evidence type="ECO:0000256" key="2">
    <source>
        <dbReference type="ARBA" id="ARBA00022658"/>
    </source>
</evidence>
<dbReference type="GO" id="GO:0007264">
    <property type="term" value="P:small GTPase-mediated signal transduction"/>
    <property type="evidence" value="ECO:0007669"/>
    <property type="project" value="InterPro"/>
</dbReference>
<dbReference type="PROSITE" id="PS51796">
    <property type="entry name" value="MSS4"/>
    <property type="match status" value="1"/>
</dbReference>
<dbReference type="RefSeq" id="XP_007373526.1">
    <property type="nucleotide sequence ID" value="XM_007373464.1"/>
</dbReference>
<dbReference type="GO" id="GO:0015031">
    <property type="term" value="P:protein transport"/>
    <property type="evidence" value="ECO:0007669"/>
    <property type="project" value="UniProtKB-KW"/>
</dbReference>